<dbReference type="Gene3D" id="3.40.50.720">
    <property type="entry name" value="NAD(P)-binding Rossmann-like Domain"/>
    <property type="match status" value="1"/>
</dbReference>
<dbReference type="EMBL" id="CADCWL010000015">
    <property type="protein sequence ID" value="CAA9545996.1"/>
    <property type="molecule type" value="Genomic_DNA"/>
</dbReference>
<evidence type="ECO:0008006" key="2">
    <source>
        <dbReference type="Google" id="ProtNLM"/>
    </source>
</evidence>
<evidence type="ECO:0000313" key="1">
    <source>
        <dbReference type="EMBL" id="CAA9545996.1"/>
    </source>
</evidence>
<sequence length="51" mass="5145">MPVELGFEGRTVLVAGAATALGFAVAEAFGRAGARVALNDLSPERCEQAPG</sequence>
<proteinExistence type="predicted"/>
<dbReference type="InterPro" id="IPR036291">
    <property type="entry name" value="NAD(P)-bd_dom_sf"/>
</dbReference>
<accession>A0A6J4UBL7</accession>
<dbReference type="AlphaFoldDB" id="A0A6J4UBL7"/>
<gene>
    <name evidence="1" type="ORF">AVDCRST_MAG19-244</name>
</gene>
<organism evidence="1">
    <name type="scientific">uncultured Thermomicrobiales bacterium</name>
    <dbReference type="NCBI Taxonomy" id="1645740"/>
    <lineage>
        <taxon>Bacteria</taxon>
        <taxon>Pseudomonadati</taxon>
        <taxon>Thermomicrobiota</taxon>
        <taxon>Thermomicrobia</taxon>
        <taxon>Thermomicrobiales</taxon>
        <taxon>environmental samples</taxon>
    </lineage>
</organism>
<name>A0A6J4UBL7_9BACT</name>
<protein>
    <recommendedName>
        <fullName evidence="2">3-oxoacyl-[acyl-carrier protein] reductase</fullName>
    </recommendedName>
</protein>
<dbReference type="SUPFAM" id="SSF51735">
    <property type="entry name" value="NAD(P)-binding Rossmann-fold domains"/>
    <property type="match status" value="1"/>
</dbReference>
<reference evidence="1" key="1">
    <citation type="submission" date="2020-02" db="EMBL/GenBank/DDBJ databases">
        <authorList>
            <person name="Meier V. D."/>
        </authorList>
    </citation>
    <scope>NUCLEOTIDE SEQUENCE</scope>
    <source>
        <strain evidence="1">AVDCRST_MAG19</strain>
    </source>
</reference>